<comment type="caution">
    <text evidence="1">The sequence shown here is derived from an EMBL/GenBank/DDBJ whole genome shotgun (WGS) entry which is preliminary data.</text>
</comment>
<evidence type="ECO:0000313" key="1">
    <source>
        <dbReference type="EMBL" id="OBR14821.1"/>
    </source>
</evidence>
<organism evidence="1 2">
    <name type="scientific">Colletotrichum higginsianum (strain IMI 349063)</name>
    <name type="common">Crucifer anthracnose fungus</name>
    <dbReference type="NCBI Taxonomy" id="759273"/>
    <lineage>
        <taxon>Eukaryota</taxon>
        <taxon>Fungi</taxon>
        <taxon>Dikarya</taxon>
        <taxon>Ascomycota</taxon>
        <taxon>Pezizomycotina</taxon>
        <taxon>Sordariomycetes</taxon>
        <taxon>Hypocreomycetidae</taxon>
        <taxon>Glomerellales</taxon>
        <taxon>Glomerellaceae</taxon>
        <taxon>Colletotrichum</taxon>
        <taxon>Colletotrichum destructivum species complex</taxon>
    </lineage>
</organism>
<reference evidence="2" key="1">
    <citation type="journal article" date="2017" name="BMC Genomics">
        <title>Gapless genome assembly of Colletotrichum higginsianum reveals chromosome structure and association of transposable elements with secondary metabolite gene clusters.</title>
        <authorList>
            <person name="Dallery J.-F."/>
            <person name="Lapalu N."/>
            <person name="Zampounis A."/>
            <person name="Pigne S."/>
            <person name="Luyten I."/>
            <person name="Amselem J."/>
            <person name="Wittenberg A.H.J."/>
            <person name="Zhou S."/>
            <person name="de Queiroz M.V."/>
            <person name="Robin G.P."/>
            <person name="Auger A."/>
            <person name="Hainaut M."/>
            <person name="Henrissat B."/>
            <person name="Kim K.-T."/>
            <person name="Lee Y.-H."/>
            <person name="Lespinet O."/>
            <person name="Schwartz D.C."/>
            <person name="Thon M.R."/>
            <person name="O'Connell R.J."/>
        </authorList>
    </citation>
    <scope>NUCLEOTIDE SEQUENCE [LARGE SCALE GENOMIC DNA]</scope>
    <source>
        <strain evidence="2">IMI 349063</strain>
    </source>
</reference>
<gene>
    <name evidence="1" type="ORF">CH63R_00001</name>
</gene>
<dbReference type="KEGG" id="chig:CH63R_00001"/>
<dbReference type="RefSeq" id="XP_018163338.1">
    <property type="nucleotide sequence ID" value="XM_018294976.1"/>
</dbReference>
<evidence type="ECO:0000313" key="2">
    <source>
        <dbReference type="Proteomes" id="UP000092177"/>
    </source>
</evidence>
<dbReference type="PANTHER" id="PTHR47785">
    <property type="entry name" value="ZN(II)2CYS6 TRANSCRIPTION FACTOR (EUROFUNG)-RELATED-RELATED"/>
    <property type="match status" value="1"/>
</dbReference>
<dbReference type="InterPro" id="IPR053181">
    <property type="entry name" value="EcdB-like_regulator"/>
</dbReference>
<dbReference type="VEuPathDB" id="FungiDB:CH63R_00001"/>
<dbReference type="CDD" id="cd12148">
    <property type="entry name" value="fungal_TF_MHR"/>
    <property type="match status" value="1"/>
</dbReference>
<dbReference type="EMBL" id="LTAN01000001">
    <property type="protein sequence ID" value="OBR14821.1"/>
    <property type="molecule type" value="Genomic_DNA"/>
</dbReference>
<proteinExistence type="predicted"/>
<name>A0A1B7YS12_COLHI</name>
<dbReference type="AlphaFoldDB" id="A0A1B7YS12"/>
<keyword evidence="2" id="KW-1185">Reference proteome</keyword>
<accession>A0A1B7YS12</accession>
<dbReference type="GeneID" id="28859083"/>
<sequence length="226" mass="25523">MLGKCLPEPWQAATRFDPCHMRTTQSYVCSKLSIGHATSLSCESPKTTTLCMPRNTDLSRELRLELSIVKTSPWDLRYPDLFPNPPESLESQGEPAWYFYLAEIALRRLNNRILAFTGTIGRDSTMVSDKVTAIQEFERQAHSWAKSLPTSLRPAVSKDDDMTFPDSDNGWLRFILSGHMLDCLELMYWPFVYAATNCLVTGKPVLGKLSGFCITGLKKFQDVTTL</sequence>
<dbReference type="PANTHER" id="PTHR47785:SF5">
    <property type="entry name" value="ZN(II)2CYS6 TRANSCRIPTION FACTOR (EUROFUNG)"/>
    <property type="match status" value="1"/>
</dbReference>
<protein>
    <submittedName>
        <fullName evidence="1">C6 zinc finger protein</fullName>
    </submittedName>
</protein>
<dbReference type="Proteomes" id="UP000092177">
    <property type="component" value="Chromosome 1"/>
</dbReference>